<keyword evidence="1" id="KW-1133">Transmembrane helix</keyword>
<gene>
    <name evidence="2" type="ordered locus">Cpin_2129</name>
</gene>
<proteinExistence type="predicted"/>
<dbReference type="KEGG" id="cpi:Cpin_2129"/>
<protein>
    <submittedName>
        <fullName evidence="2">Uncharacterized protein</fullName>
    </submittedName>
</protein>
<dbReference type="Proteomes" id="UP000002215">
    <property type="component" value="Chromosome"/>
</dbReference>
<evidence type="ECO:0000256" key="1">
    <source>
        <dbReference type="SAM" id="Phobius"/>
    </source>
</evidence>
<accession>A0A979G2B7</accession>
<sequence length="57" mass="6344">MPVQTQQYEGLPVSLWRVLMAHQTDGLNFVIIALIFASCGNSGTITFVVSNLKRKHI</sequence>
<dbReference type="EMBL" id="CP001699">
    <property type="protein sequence ID" value="ACU59622.1"/>
    <property type="molecule type" value="Genomic_DNA"/>
</dbReference>
<feature type="transmembrane region" description="Helical" evidence="1">
    <location>
        <begin position="26"/>
        <end position="49"/>
    </location>
</feature>
<evidence type="ECO:0000313" key="3">
    <source>
        <dbReference type="Proteomes" id="UP000002215"/>
    </source>
</evidence>
<keyword evidence="1" id="KW-0812">Transmembrane</keyword>
<reference evidence="3" key="1">
    <citation type="submission" date="2009-08" db="EMBL/GenBank/DDBJ databases">
        <title>The complete genome of Chitinophaga pinensis DSM 2588.</title>
        <authorList>
            <consortium name="US DOE Joint Genome Institute (JGI-PGF)"/>
            <person name="Lucas S."/>
            <person name="Copeland A."/>
            <person name="Lapidus A."/>
            <person name="Glavina del Rio T."/>
            <person name="Dalin E."/>
            <person name="Tice H."/>
            <person name="Bruce D."/>
            <person name="Goodwin L."/>
            <person name="Pitluck S."/>
            <person name="Kyrpides N."/>
            <person name="Mavromatis K."/>
            <person name="Ivanova N."/>
            <person name="Mikhailova N."/>
            <person name="Sims D."/>
            <person name="Meinche L."/>
            <person name="Brettin T."/>
            <person name="Detter J.C."/>
            <person name="Han C."/>
            <person name="Larimer F."/>
            <person name="Land M."/>
            <person name="Hauser L."/>
            <person name="Markowitz V."/>
            <person name="Cheng J.-F."/>
            <person name="Hugenholtz P."/>
            <person name="Woyke T."/>
            <person name="Wu D."/>
            <person name="Spring S."/>
            <person name="Klenk H.-P."/>
            <person name="Eisen J.A."/>
        </authorList>
    </citation>
    <scope>NUCLEOTIDE SEQUENCE [LARGE SCALE GENOMIC DNA]</scope>
    <source>
        <strain evidence="3">ATCC 43595 / DSM 2588 / LMG 13176 / NBRC 15968 / NCIMB 11800 / UQM 2034</strain>
    </source>
</reference>
<reference evidence="2 3" key="2">
    <citation type="journal article" date="2010" name="Stand. Genomic Sci.">
        <title>Complete genome sequence of Chitinophaga pinensis type strain (UQM 2034).</title>
        <authorList>
            <person name="Glavina Del Rio T."/>
            <person name="Abt B."/>
            <person name="Spring S."/>
            <person name="Lapidus A."/>
            <person name="Nolan M."/>
            <person name="Tice H."/>
            <person name="Copeland A."/>
            <person name="Cheng J.F."/>
            <person name="Chen F."/>
            <person name="Bruce D."/>
            <person name="Goodwin L."/>
            <person name="Pitluck S."/>
            <person name="Ivanova N."/>
            <person name="Mavromatis K."/>
            <person name="Mikhailova N."/>
            <person name="Pati A."/>
            <person name="Chen A."/>
            <person name="Palaniappan K."/>
            <person name="Land M."/>
            <person name="Hauser L."/>
            <person name="Chang Y.J."/>
            <person name="Jeffries C.D."/>
            <person name="Chain P."/>
            <person name="Saunders E."/>
            <person name="Detter J.C."/>
            <person name="Brettin T."/>
            <person name="Rohde M."/>
            <person name="Goker M."/>
            <person name="Bristow J."/>
            <person name="Eisen J.A."/>
            <person name="Markowitz V."/>
            <person name="Hugenholtz P."/>
            <person name="Kyrpides N.C."/>
            <person name="Klenk H.P."/>
            <person name="Lucas S."/>
        </authorList>
    </citation>
    <scope>NUCLEOTIDE SEQUENCE [LARGE SCALE GENOMIC DNA]</scope>
    <source>
        <strain evidence="3">ATCC 43595 / DSM 2588 / LMG 13176 / NBRC 15968 / NCIMB 11800 / UQM 2034</strain>
    </source>
</reference>
<dbReference type="AlphaFoldDB" id="A0A979G2B7"/>
<organism evidence="2 3">
    <name type="scientific">Chitinophaga pinensis (strain ATCC 43595 / DSM 2588 / LMG 13176 / NBRC 15968 / NCIMB 11800 / UQM 2034)</name>
    <dbReference type="NCBI Taxonomy" id="485918"/>
    <lineage>
        <taxon>Bacteria</taxon>
        <taxon>Pseudomonadati</taxon>
        <taxon>Bacteroidota</taxon>
        <taxon>Chitinophagia</taxon>
        <taxon>Chitinophagales</taxon>
        <taxon>Chitinophagaceae</taxon>
        <taxon>Chitinophaga</taxon>
    </lineage>
</organism>
<evidence type="ECO:0000313" key="2">
    <source>
        <dbReference type="EMBL" id="ACU59622.1"/>
    </source>
</evidence>
<name>A0A979G2B7_CHIPD</name>
<keyword evidence="1" id="KW-0472">Membrane</keyword>